<dbReference type="AlphaFoldDB" id="A0A8B9GYR0"/>
<dbReference type="GO" id="GO:0005634">
    <property type="term" value="C:nucleus"/>
    <property type="evidence" value="ECO:0007669"/>
    <property type="project" value="TreeGrafter"/>
</dbReference>
<dbReference type="PANTHER" id="PTHR28586">
    <property type="entry name" value="PROTEIN PAXX"/>
    <property type="match status" value="1"/>
</dbReference>
<organism evidence="2 3">
    <name type="scientific">Astyanax mexicanus</name>
    <name type="common">Blind cave fish</name>
    <name type="synonym">Astyanax fasciatus mexicanus</name>
    <dbReference type="NCBI Taxonomy" id="7994"/>
    <lineage>
        <taxon>Eukaryota</taxon>
        <taxon>Metazoa</taxon>
        <taxon>Chordata</taxon>
        <taxon>Craniata</taxon>
        <taxon>Vertebrata</taxon>
        <taxon>Euteleostomi</taxon>
        <taxon>Actinopterygii</taxon>
        <taxon>Neopterygii</taxon>
        <taxon>Teleostei</taxon>
        <taxon>Ostariophysi</taxon>
        <taxon>Characiformes</taxon>
        <taxon>Characoidei</taxon>
        <taxon>Acestrorhamphidae</taxon>
        <taxon>Acestrorhamphinae</taxon>
        <taxon>Astyanax</taxon>
    </lineage>
</organism>
<dbReference type="GO" id="GO:0060090">
    <property type="term" value="F:molecular adaptor activity"/>
    <property type="evidence" value="ECO:0007669"/>
    <property type="project" value="TreeGrafter"/>
</dbReference>
<dbReference type="GO" id="GO:0070419">
    <property type="term" value="C:nonhomologous end joining complex"/>
    <property type="evidence" value="ECO:0007669"/>
    <property type="project" value="TreeGrafter"/>
</dbReference>
<evidence type="ECO:0000256" key="1">
    <source>
        <dbReference type="SAM" id="MobiDB-lite"/>
    </source>
</evidence>
<sequence length="110" mass="12137">MDQTDSQPKTVLGTLIDRKDRSKYVCFTQRRAGGLSLNIYRINGEDVWKADVSEESLSQMVSSFKSTFYTESSGPTVAVRKRLPGDSIINPGTRRKRAATGVDFDDGDAA</sequence>
<dbReference type="Pfam" id="PF15384">
    <property type="entry name" value="PAXX"/>
    <property type="match status" value="2"/>
</dbReference>
<reference evidence="2" key="1">
    <citation type="submission" date="2025-08" db="UniProtKB">
        <authorList>
            <consortium name="Ensembl"/>
        </authorList>
    </citation>
    <scope>IDENTIFICATION</scope>
</reference>
<protein>
    <submittedName>
        <fullName evidence="2">Uncharacterized protein</fullName>
    </submittedName>
</protein>
<proteinExistence type="predicted"/>
<evidence type="ECO:0000313" key="2">
    <source>
        <dbReference type="Ensembl" id="ENSAMXP00005004491.1"/>
    </source>
</evidence>
<evidence type="ECO:0000313" key="3">
    <source>
        <dbReference type="Proteomes" id="UP000694621"/>
    </source>
</evidence>
<dbReference type="Proteomes" id="UP000694621">
    <property type="component" value="Unplaced"/>
</dbReference>
<dbReference type="PANTHER" id="PTHR28586:SF1">
    <property type="entry name" value="PROTEIN PAXX"/>
    <property type="match status" value="1"/>
</dbReference>
<dbReference type="Ensembl" id="ENSAMXT00005005130.1">
    <property type="protein sequence ID" value="ENSAMXP00005004491.1"/>
    <property type="gene ID" value="ENSAMXG00005002789.1"/>
</dbReference>
<accession>A0A8B9GYR0</accession>
<name>A0A8B9GYR0_ASTMX</name>
<dbReference type="GO" id="GO:0035861">
    <property type="term" value="C:site of double-strand break"/>
    <property type="evidence" value="ECO:0007669"/>
    <property type="project" value="TreeGrafter"/>
</dbReference>
<dbReference type="InterPro" id="IPR027873">
    <property type="entry name" value="PAXX"/>
</dbReference>
<dbReference type="GO" id="GO:0006303">
    <property type="term" value="P:double-strand break repair via nonhomologous end joining"/>
    <property type="evidence" value="ECO:0007669"/>
    <property type="project" value="InterPro"/>
</dbReference>
<feature type="region of interest" description="Disordered" evidence="1">
    <location>
        <begin position="84"/>
        <end position="110"/>
    </location>
</feature>